<feature type="coiled-coil region" evidence="1">
    <location>
        <begin position="262"/>
        <end position="317"/>
    </location>
</feature>
<proteinExistence type="predicted"/>
<accession>A0A914ZAA3</accession>
<sequence>MTSKFNYNGKERPFKVDKLKPSALARVFHLDESSLVLTDEEGNCYMPEGESFDLPLNSGQIFIVDGIELSGNSTEEIQEKQLAIKTFNEDLMNIQGKGQQDMINDVITNCSNLDESANMLYNGPQAVVLVQALAIMAVCAPDPSLNVQSLNQDIVARLGDPESFRASLLHVANNMCNAFRQGDYAMKKIRAALIDLPDYFEATLEVVGQDNNETAKKILSRTVEHLSEASATSKKMATLAKDAFDEVIKDIDALSVAATSSKTRDEREIAELKKLKEEMDIRQEQLKAEEERLKVEYEEAQARSKEALKEYREKVDQSSNLGKLFLATLTDGVFDVLKAGISLQKEVLSVPKDMIVSAAQALNPFGHETIKCSGTMKYAVVSIKFMRNLLN</sequence>
<protein>
    <submittedName>
        <fullName evidence="3">Uncharacterized protein</fullName>
    </submittedName>
</protein>
<dbReference type="Proteomes" id="UP000887577">
    <property type="component" value="Unplaced"/>
</dbReference>
<reference evidence="3" key="1">
    <citation type="submission" date="2022-11" db="UniProtKB">
        <authorList>
            <consortium name="WormBaseParasite"/>
        </authorList>
    </citation>
    <scope>IDENTIFICATION</scope>
</reference>
<dbReference type="PANTHER" id="PTHR33488:SF2">
    <property type="entry name" value="EARLY ENDOSOME ANTIGEN 1-LIKE"/>
    <property type="match status" value="1"/>
</dbReference>
<evidence type="ECO:0000313" key="2">
    <source>
        <dbReference type="Proteomes" id="UP000887577"/>
    </source>
</evidence>
<organism evidence="2 3">
    <name type="scientific">Panagrolaimus superbus</name>
    <dbReference type="NCBI Taxonomy" id="310955"/>
    <lineage>
        <taxon>Eukaryota</taxon>
        <taxon>Metazoa</taxon>
        <taxon>Ecdysozoa</taxon>
        <taxon>Nematoda</taxon>
        <taxon>Chromadorea</taxon>
        <taxon>Rhabditida</taxon>
        <taxon>Tylenchina</taxon>
        <taxon>Panagrolaimomorpha</taxon>
        <taxon>Panagrolaimoidea</taxon>
        <taxon>Panagrolaimidae</taxon>
        <taxon>Panagrolaimus</taxon>
    </lineage>
</organism>
<keyword evidence="1" id="KW-0175">Coiled coil</keyword>
<dbReference type="AlphaFoldDB" id="A0A914ZAA3"/>
<evidence type="ECO:0000256" key="1">
    <source>
        <dbReference type="SAM" id="Coils"/>
    </source>
</evidence>
<dbReference type="WBParaSite" id="PSU_v2.g8853.t1">
    <property type="protein sequence ID" value="PSU_v2.g8853.t1"/>
    <property type="gene ID" value="PSU_v2.g8853"/>
</dbReference>
<name>A0A914ZAA3_9BILA</name>
<dbReference type="PANTHER" id="PTHR33488">
    <property type="entry name" value="ZGC:162509"/>
    <property type="match status" value="1"/>
</dbReference>
<evidence type="ECO:0000313" key="3">
    <source>
        <dbReference type="WBParaSite" id="PSU_v2.g8853.t1"/>
    </source>
</evidence>
<keyword evidence="2" id="KW-1185">Reference proteome</keyword>